<comment type="function">
    <text evidence="2">Part of the Type IV secretion system.</text>
</comment>
<dbReference type="GO" id="GO:0005524">
    <property type="term" value="F:ATP binding"/>
    <property type="evidence" value="ECO:0007669"/>
    <property type="project" value="UniProtKB-UniRule"/>
</dbReference>
<protein>
    <recommendedName>
        <fullName evidence="2">Type IV secretion system protein</fullName>
    </recommendedName>
</protein>
<dbReference type="PANTHER" id="PTHR30486">
    <property type="entry name" value="TWITCHING MOTILITY PROTEIN PILT"/>
    <property type="match status" value="1"/>
</dbReference>
<dbReference type="KEGG" id="mes:Meso_4338"/>
<dbReference type="PANTHER" id="PTHR30486:SF6">
    <property type="entry name" value="TYPE IV PILUS RETRACTATION ATPASE PILT"/>
    <property type="match status" value="1"/>
</dbReference>
<dbReference type="InterPro" id="IPR027417">
    <property type="entry name" value="P-loop_NTPase"/>
</dbReference>
<dbReference type="GO" id="GO:0005737">
    <property type="term" value="C:cytoplasm"/>
    <property type="evidence" value="ECO:0007669"/>
    <property type="project" value="UniProtKB-SubCell"/>
</dbReference>
<name>Q11MR1_CHESB</name>
<dbReference type="GO" id="GO:0016887">
    <property type="term" value="F:ATP hydrolysis activity"/>
    <property type="evidence" value="ECO:0007669"/>
    <property type="project" value="InterPro"/>
</dbReference>
<evidence type="ECO:0000256" key="1">
    <source>
        <dbReference type="ARBA" id="ARBA00006611"/>
    </source>
</evidence>
<keyword evidence="2" id="KW-0963">Cytoplasm</keyword>
<geneLocation type="plasmid" evidence="4">
    <name>1</name>
</geneLocation>
<keyword evidence="2" id="KW-0067">ATP-binding</keyword>
<gene>
    <name evidence="4" type="ordered locus">Meso_4338</name>
</gene>
<dbReference type="GO" id="GO:0043684">
    <property type="term" value="C:type IV secretion system complex"/>
    <property type="evidence" value="ECO:0007669"/>
    <property type="project" value="UniProtKB-UniRule"/>
</dbReference>
<organism evidence="4">
    <name type="scientific">Chelativorans sp. (strain BNC1)</name>
    <dbReference type="NCBI Taxonomy" id="266779"/>
    <lineage>
        <taxon>Bacteria</taxon>
        <taxon>Pseudomonadati</taxon>
        <taxon>Pseudomonadota</taxon>
        <taxon>Alphaproteobacteria</taxon>
        <taxon>Hyphomicrobiales</taxon>
        <taxon>Phyllobacteriaceae</taxon>
        <taxon>Chelativorans</taxon>
    </lineage>
</organism>
<dbReference type="NCBIfam" id="TIGR02788">
    <property type="entry name" value="VirB11"/>
    <property type="match status" value="1"/>
</dbReference>
<dbReference type="AlphaFoldDB" id="Q11MR1"/>
<dbReference type="InterPro" id="IPR001482">
    <property type="entry name" value="T2SS/T4SS_dom"/>
</dbReference>
<dbReference type="InterPro" id="IPR050921">
    <property type="entry name" value="T4SS_GSP_E_ATPase"/>
</dbReference>
<dbReference type="OrthoDB" id="9810761at2"/>
<dbReference type="CDD" id="cd01130">
    <property type="entry name" value="VirB11-like_ATPase"/>
    <property type="match status" value="1"/>
</dbReference>
<comment type="subcellular location">
    <subcellularLocation>
        <location evidence="2">Cytoplasm</location>
    </subcellularLocation>
</comment>
<reference evidence="4" key="1">
    <citation type="submission" date="2006-06" db="EMBL/GenBank/DDBJ databases">
        <title>Complete sequence of Plasmid 1 of Chelativorans sp. BNC1.</title>
        <authorList>
            <consortium name="US DOE Joint Genome Institute"/>
            <person name="Copeland A."/>
            <person name="Lucas S."/>
            <person name="Lapidus A."/>
            <person name="Barry K."/>
            <person name="Detter J.C."/>
            <person name="Glavina del Rio T."/>
            <person name="Hammon N."/>
            <person name="Israni S."/>
            <person name="Dalin E."/>
            <person name="Tice H."/>
            <person name="Pitluck S."/>
            <person name="Chertkov O."/>
            <person name="Brettin T."/>
            <person name="Bruce D."/>
            <person name="Han C."/>
            <person name="Tapia R."/>
            <person name="Gilna P."/>
            <person name="Schmutz J."/>
            <person name="Larimer F."/>
            <person name="Land M."/>
            <person name="Hauser L."/>
            <person name="Kyrpides N."/>
            <person name="Mikhailova N."/>
            <person name="Richardson P."/>
        </authorList>
    </citation>
    <scope>NUCLEOTIDE SEQUENCE</scope>
    <source>
        <strain evidence="4">BNC1</strain>
        <plasmid evidence="4">1</plasmid>
    </source>
</reference>
<accession>Q11MR1</accession>
<dbReference type="InterPro" id="IPR014155">
    <property type="entry name" value="VirB11"/>
</dbReference>
<dbReference type="Pfam" id="PF00437">
    <property type="entry name" value="T2SSE"/>
    <property type="match status" value="1"/>
</dbReference>
<dbReference type="SUPFAM" id="SSF52540">
    <property type="entry name" value="P-loop containing nucleoside triphosphate hydrolases"/>
    <property type="match status" value="1"/>
</dbReference>
<dbReference type="Gene3D" id="3.40.50.300">
    <property type="entry name" value="P-loop containing nucleotide triphosphate hydrolases"/>
    <property type="match status" value="1"/>
</dbReference>
<evidence type="ECO:0000259" key="3">
    <source>
        <dbReference type="Pfam" id="PF00437"/>
    </source>
</evidence>
<evidence type="ECO:0000313" key="4">
    <source>
        <dbReference type="EMBL" id="ABG61308.1"/>
    </source>
</evidence>
<dbReference type="EMBL" id="CP000389">
    <property type="protein sequence ID" value="ABG61308.1"/>
    <property type="molecule type" value="Genomic_DNA"/>
</dbReference>
<dbReference type="HOGENOM" id="CLU_005379_3_1_5"/>
<feature type="domain" description="Bacterial type II secretion system protein E" evidence="3">
    <location>
        <begin position="68"/>
        <end position="310"/>
    </location>
</feature>
<keyword evidence="4" id="KW-0614">Plasmid</keyword>
<evidence type="ECO:0000256" key="2">
    <source>
        <dbReference type="RuleBase" id="RU366071"/>
    </source>
</evidence>
<comment type="similarity">
    <text evidence="1 2">Belongs to the GSP E family.</text>
</comment>
<dbReference type="Gene3D" id="3.30.450.90">
    <property type="match status" value="1"/>
</dbReference>
<proteinExistence type="inferred from homology"/>
<dbReference type="GO" id="GO:0044097">
    <property type="term" value="P:secretion by the type IV secretion system"/>
    <property type="evidence" value="ECO:0007669"/>
    <property type="project" value="InterPro"/>
</dbReference>
<sequence length="344" mass="37675">MAENSDAGVVRQLLLPLDRFLKDESLYEVVINRPGEVLTEGTAGWKRHELPDLSFDKLMRLARAVASYSNQGIDETRPLLSATLPDDERIQIVIPPATTRDTVSITIRKPSSVALSTADLEEGGLFENVVASADQTSREDPLLASYRSGQYRVFLEGAVLARKNIIISGATGSGKTTISKALIQHIPDDERLISIEDTPELTIPQPNHVRLFYSKGGQGLAKLGAKDLLESCLRMRPDRVLLQELRDGTAFYYIRNINSGHPGSITTVHADSPSLAFEQLTLLVKESEGGQDLDREDIRNLLKISIDVIVQCKRVGGRFRVTEIYFADAIAPTARISSAGGVAP</sequence>
<keyword evidence="2" id="KW-0547">Nucleotide-binding</keyword>